<dbReference type="EMBL" id="QZBM01000171">
    <property type="protein sequence ID" value="THZ21007.1"/>
    <property type="molecule type" value="Genomic_DNA"/>
</dbReference>
<gene>
    <name evidence="1" type="ORF">D6C91_04534</name>
</gene>
<name>A0A4S9TAZ9_AURPU</name>
<evidence type="ECO:0000313" key="1">
    <source>
        <dbReference type="EMBL" id="THZ21007.1"/>
    </source>
</evidence>
<accession>A0A4S9TAZ9</accession>
<sequence length="114" mass="13096">MAFRPTQTRAFFRTLRTLIKEEHPFARNTSTLMPHKHDNSILMRRTFRTAATYTPFIVQVIPHPFPFSPLPLLIKNTALFSDGLGWQPVCSKRLASDYSCPSMFLSMAWVLPIA</sequence>
<proteinExistence type="predicted"/>
<protein>
    <submittedName>
        <fullName evidence="1">Uncharacterized protein</fullName>
    </submittedName>
</protein>
<organism evidence="1 2">
    <name type="scientific">Aureobasidium pullulans</name>
    <name type="common">Black yeast</name>
    <name type="synonym">Pullularia pullulans</name>
    <dbReference type="NCBI Taxonomy" id="5580"/>
    <lineage>
        <taxon>Eukaryota</taxon>
        <taxon>Fungi</taxon>
        <taxon>Dikarya</taxon>
        <taxon>Ascomycota</taxon>
        <taxon>Pezizomycotina</taxon>
        <taxon>Dothideomycetes</taxon>
        <taxon>Dothideomycetidae</taxon>
        <taxon>Dothideales</taxon>
        <taxon>Saccotheciaceae</taxon>
        <taxon>Aureobasidium</taxon>
    </lineage>
</organism>
<evidence type="ECO:0000313" key="2">
    <source>
        <dbReference type="Proteomes" id="UP000308005"/>
    </source>
</evidence>
<dbReference type="Proteomes" id="UP000308005">
    <property type="component" value="Unassembled WGS sequence"/>
</dbReference>
<comment type="caution">
    <text evidence="1">The sequence shown here is derived from an EMBL/GenBank/DDBJ whole genome shotgun (WGS) entry which is preliminary data.</text>
</comment>
<dbReference type="AlphaFoldDB" id="A0A4S9TAZ9"/>
<reference evidence="1 2" key="1">
    <citation type="submission" date="2018-10" db="EMBL/GenBank/DDBJ databases">
        <title>Fifty Aureobasidium pullulans genomes reveal a recombining polyextremotolerant generalist.</title>
        <authorList>
            <person name="Gostincar C."/>
            <person name="Turk M."/>
            <person name="Zajc J."/>
            <person name="Gunde-Cimerman N."/>
        </authorList>
    </citation>
    <scope>NUCLEOTIDE SEQUENCE [LARGE SCALE GENOMIC DNA]</scope>
    <source>
        <strain evidence="1 2">EXF-3863</strain>
    </source>
</reference>